<gene>
    <name evidence="1" type="ORF">SAMN05421665_1720</name>
</gene>
<evidence type="ECO:0000313" key="2">
    <source>
        <dbReference type="Proteomes" id="UP000186997"/>
    </source>
</evidence>
<sequence length="77" mass="8641">MQHAILPLSPEAWFRHLFSSQSARDGGVVRRKVRDMERMVGRDAFAAEIRRRGYSAVENAGQIIVFCNAEPVKVVVG</sequence>
<dbReference type="OrthoDB" id="7867818at2"/>
<accession>A0A1R3WZK5</accession>
<proteinExistence type="predicted"/>
<keyword evidence="2" id="KW-1185">Reference proteome</keyword>
<organism evidence="1 2">
    <name type="scientific">Yoonia rosea</name>
    <dbReference type="NCBI Taxonomy" id="287098"/>
    <lineage>
        <taxon>Bacteria</taxon>
        <taxon>Pseudomonadati</taxon>
        <taxon>Pseudomonadota</taxon>
        <taxon>Alphaproteobacteria</taxon>
        <taxon>Rhodobacterales</taxon>
        <taxon>Paracoccaceae</taxon>
        <taxon>Yoonia</taxon>
    </lineage>
</organism>
<name>A0A1R3WZK5_9RHOB</name>
<dbReference type="AlphaFoldDB" id="A0A1R3WZK5"/>
<evidence type="ECO:0008006" key="3">
    <source>
        <dbReference type="Google" id="ProtNLM"/>
    </source>
</evidence>
<dbReference type="Proteomes" id="UP000186997">
    <property type="component" value="Unassembled WGS sequence"/>
</dbReference>
<dbReference type="STRING" id="287098.SAMN05421665_1720"/>
<dbReference type="RefSeq" id="WP_055294723.1">
    <property type="nucleotide sequence ID" value="NZ_FTPR01000001.1"/>
</dbReference>
<protein>
    <recommendedName>
        <fullName evidence="3">N-(5'-phosphoribosyl)anthranilate isomerase</fullName>
    </recommendedName>
</protein>
<dbReference type="EMBL" id="FTPR01000001">
    <property type="protein sequence ID" value="SIT83724.1"/>
    <property type="molecule type" value="Genomic_DNA"/>
</dbReference>
<reference evidence="2" key="1">
    <citation type="submission" date="2017-01" db="EMBL/GenBank/DDBJ databases">
        <authorList>
            <person name="Varghese N."/>
            <person name="Submissions S."/>
        </authorList>
    </citation>
    <scope>NUCLEOTIDE SEQUENCE [LARGE SCALE GENOMIC DNA]</scope>
    <source>
        <strain evidence="2">DSM 29591</strain>
    </source>
</reference>
<evidence type="ECO:0000313" key="1">
    <source>
        <dbReference type="EMBL" id="SIT83724.1"/>
    </source>
</evidence>